<dbReference type="VEuPathDB" id="CryptoDB:Vbra_12168"/>
<evidence type="ECO:0000256" key="5">
    <source>
        <dbReference type="SAM" id="Phobius"/>
    </source>
</evidence>
<gene>
    <name evidence="6" type="ORF">Vbra_12168</name>
</gene>
<keyword evidence="2 5" id="KW-0812">Transmembrane</keyword>
<dbReference type="EMBL" id="CDMY01000255">
    <property type="protein sequence ID" value="CEL97227.1"/>
    <property type="molecule type" value="Genomic_DNA"/>
</dbReference>
<evidence type="ECO:0000256" key="2">
    <source>
        <dbReference type="ARBA" id="ARBA00022692"/>
    </source>
</evidence>
<dbReference type="InterPro" id="IPR037185">
    <property type="entry name" value="EmrE-like"/>
</dbReference>
<dbReference type="PANTHER" id="PTHR12570:SF9">
    <property type="entry name" value="MAGNESIUM TRANSPORTER NIPA8-RELATED"/>
    <property type="match status" value="1"/>
</dbReference>
<keyword evidence="7" id="KW-1185">Reference proteome</keyword>
<dbReference type="GO" id="GO:0015095">
    <property type="term" value="F:magnesium ion transmembrane transporter activity"/>
    <property type="evidence" value="ECO:0007669"/>
    <property type="project" value="InterPro"/>
</dbReference>
<feature type="transmembrane region" description="Helical" evidence="5">
    <location>
        <begin position="66"/>
        <end position="87"/>
    </location>
</feature>
<evidence type="ECO:0000256" key="1">
    <source>
        <dbReference type="ARBA" id="ARBA00004141"/>
    </source>
</evidence>
<dbReference type="InParanoid" id="A0A0G4EL86"/>
<protein>
    <recommendedName>
        <fullName evidence="8">Magnesium transporter</fullName>
    </recommendedName>
</protein>
<evidence type="ECO:0008006" key="8">
    <source>
        <dbReference type="Google" id="ProtNLM"/>
    </source>
</evidence>
<evidence type="ECO:0000256" key="3">
    <source>
        <dbReference type="ARBA" id="ARBA00022989"/>
    </source>
</evidence>
<feature type="transmembrane region" description="Helical" evidence="5">
    <location>
        <begin position="231"/>
        <end position="253"/>
    </location>
</feature>
<organism evidence="6 7">
    <name type="scientific">Vitrella brassicaformis (strain CCMP3155)</name>
    <dbReference type="NCBI Taxonomy" id="1169540"/>
    <lineage>
        <taxon>Eukaryota</taxon>
        <taxon>Sar</taxon>
        <taxon>Alveolata</taxon>
        <taxon>Colpodellida</taxon>
        <taxon>Vitrellaceae</taxon>
        <taxon>Vitrella</taxon>
    </lineage>
</organism>
<dbReference type="AlphaFoldDB" id="A0A0G4EL86"/>
<dbReference type="STRING" id="1169540.A0A0G4EL86"/>
<sequence length="366" mass="40493">MQKGRTPEHAIWWCGLVVQVGGAFIHWYALDFAAASLLAPWAVLALLINAIVSWCCNKERCTGREWCSTCIIAFGIFVCTGVMRSSVSHKKKELGESIFLPAPSWWYLMYMLLWVASAGVCIVSLWYIDGQMLERFAAFWSWFGQCCRSCFGQDRENHNEGQDTQGEESSPRELEPILDAEKDDVEQQPDSPEDDAGDWITLLYGVLGGIIGSQAPLLMKQLILYGKQEVLLWGPAVATCLSLPVCGLFQAMFLSMAMNSGKANVAVPSFYAAQCFYSTLGGFAAFHENVEFGSYGGVYFAMGFMLVVWVCGIMGSPGSVETRRKRKHVRMHSLCMPAHVCMCAVLTLCVHSRALCGLDPSPCCEE</sequence>
<dbReference type="PANTHER" id="PTHR12570">
    <property type="match status" value="1"/>
</dbReference>
<dbReference type="InterPro" id="IPR008521">
    <property type="entry name" value="Mg_trans_NIPA"/>
</dbReference>
<accession>A0A0G4EL86</accession>
<dbReference type="PhylomeDB" id="A0A0G4EL86"/>
<evidence type="ECO:0000256" key="4">
    <source>
        <dbReference type="ARBA" id="ARBA00023136"/>
    </source>
</evidence>
<keyword evidence="3 5" id="KW-1133">Transmembrane helix</keyword>
<dbReference type="GO" id="GO:0016020">
    <property type="term" value="C:membrane"/>
    <property type="evidence" value="ECO:0007669"/>
    <property type="project" value="UniProtKB-SubCell"/>
</dbReference>
<evidence type="ECO:0000313" key="6">
    <source>
        <dbReference type="EMBL" id="CEL97227.1"/>
    </source>
</evidence>
<feature type="transmembrane region" description="Helical" evidence="5">
    <location>
        <begin position="35"/>
        <end position="54"/>
    </location>
</feature>
<feature type="transmembrane region" description="Helical" evidence="5">
    <location>
        <begin position="292"/>
        <end position="313"/>
    </location>
</feature>
<dbReference type="SUPFAM" id="SSF103481">
    <property type="entry name" value="Multidrug resistance efflux transporter EmrE"/>
    <property type="match status" value="1"/>
</dbReference>
<keyword evidence="4 5" id="KW-0472">Membrane</keyword>
<name>A0A0G4EL86_VITBC</name>
<evidence type="ECO:0000313" key="7">
    <source>
        <dbReference type="Proteomes" id="UP000041254"/>
    </source>
</evidence>
<feature type="transmembrane region" description="Helical" evidence="5">
    <location>
        <begin position="12"/>
        <end position="29"/>
    </location>
</feature>
<proteinExistence type="predicted"/>
<dbReference type="Proteomes" id="UP000041254">
    <property type="component" value="Unassembled WGS sequence"/>
</dbReference>
<reference evidence="6 7" key="1">
    <citation type="submission" date="2014-11" db="EMBL/GenBank/DDBJ databases">
        <authorList>
            <person name="Zhu J."/>
            <person name="Qi W."/>
            <person name="Song R."/>
        </authorList>
    </citation>
    <scope>NUCLEOTIDE SEQUENCE [LARGE SCALE GENOMIC DNA]</scope>
</reference>
<dbReference type="OrthoDB" id="165382at2759"/>
<feature type="transmembrane region" description="Helical" evidence="5">
    <location>
        <begin position="107"/>
        <end position="128"/>
    </location>
</feature>
<comment type="subcellular location">
    <subcellularLocation>
        <location evidence="1">Membrane</location>
        <topology evidence="1">Multi-pass membrane protein</topology>
    </subcellularLocation>
</comment>